<reference evidence="2 3" key="1">
    <citation type="submission" date="2022-07" db="EMBL/GenBank/DDBJ databases">
        <title>Characterization of plant growth promoting rhizobacteria (PGPR) for use as bioinoculants in agriculture.</title>
        <authorList>
            <person name="Hassen A.I."/>
            <person name="Pierneef R."/>
        </authorList>
    </citation>
    <scope>NUCLEOTIDE SEQUENCE [LARGE SCALE GENOMIC DNA]</scope>
    <source>
        <strain evidence="2 3">SARCC-3054</strain>
    </source>
</reference>
<accession>A0ABT3YQ87</accession>
<evidence type="ECO:0000313" key="2">
    <source>
        <dbReference type="EMBL" id="MCY0107665.1"/>
    </source>
</evidence>
<feature type="domain" description="DUF4123" evidence="1">
    <location>
        <begin position="18"/>
        <end position="138"/>
    </location>
</feature>
<name>A0ABT3YQ87_9PSED</name>
<dbReference type="EMBL" id="JANIGP010000002">
    <property type="protein sequence ID" value="MCY0107665.1"/>
    <property type="molecule type" value="Genomic_DNA"/>
</dbReference>
<dbReference type="Pfam" id="PF13503">
    <property type="entry name" value="DUF4123"/>
    <property type="match status" value="1"/>
</dbReference>
<evidence type="ECO:0000313" key="3">
    <source>
        <dbReference type="Proteomes" id="UP001207830"/>
    </source>
</evidence>
<proteinExistence type="predicted"/>
<protein>
    <submittedName>
        <fullName evidence="2">DUF4123 domain-containing protein</fullName>
    </submittedName>
</protein>
<sequence length="282" mass="32300">MTALESWLHEQNRAGRDLYLMLDIDGQMDTRAALLDEQGVARYRNLYAGTAANALAQAGPLLFHIDSIHDPAIQSLLRAPERNWGWLASASHVELDALAAHWRERVMTGERPTLAVYRAHDNRVLGRALAHLQPQQYAELLGPMASVCYWYDGQWRVADNPDPGAHPVPADPPWLQTPTPELIYANVLFDNARRYLVGQHTEALIRLAEQLDVDDWLWGQIQRTHLWGWQAPEQVHFLLTQSLQMPGYLPPKSWLPKPEEEPSAHFERVYQQVLYWQGEARL</sequence>
<gene>
    <name evidence="2" type="ORF">NQF78_05025</name>
</gene>
<keyword evidence="3" id="KW-1185">Reference proteome</keyword>
<organism evidence="2 3">
    <name type="scientific">Pseudomonas monsensis</name>
    <dbReference type="NCBI Taxonomy" id="2745509"/>
    <lineage>
        <taxon>Bacteria</taxon>
        <taxon>Pseudomonadati</taxon>
        <taxon>Pseudomonadota</taxon>
        <taxon>Gammaproteobacteria</taxon>
        <taxon>Pseudomonadales</taxon>
        <taxon>Pseudomonadaceae</taxon>
        <taxon>Pseudomonas</taxon>
    </lineage>
</organism>
<dbReference type="InterPro" id="IPR025391">
    <property type="entry name" value="DUF4123"/>
</dbReference>
<evidence type="ECO:0000259" key="1">
    <source>
        <dbReference type="Pfam" id="PF13503"/>
    </source>
</evidence>
<dbReference type="Proteomes" id="UP001207830">
    <property type="component" value="Unassembled WGS sequence"/>
</dbReference>
<dbReference type="RefSeq" id="WP_267795783.1">
    <property type="nucleotide sequence ID" value="NZ_JANIGP010000002.1"/>
</dbReference>
<comment type="caution">
    <text evidence="2">The sequence shown here is derived from an EMBL/GenBank/DDBJ whole genome shotgun (WGS) entry which is preliminary data.</text>
</comment>